<gene>
    <name evidence="2" type="ORF">EQU50_01640</name>
</gene>
<sequence>MRNPTLKKALLTLLLYTTHTSVLQASAAATATAEEGDSISRPSLHQIFDGPGPRAVIIKKLDSLEEAIKFASTSLPDANIFSCWDDIRRAYLPGLRTQYIKGYGEKNLEGLKAAIQLAHHGQDQFANWIKNPEKLIHDNDLMSRIREAYTEQFSDVLRGYCQMITGKEQKEEVFPMFAKVGQIFSSKVQKQIDYFIKYHKYWSKYWAPISLGQRSLAQLEELAGEHNDKEAQCELNLRARTEDKTGRNYLEARIKLGDQDAQSQLNQAAGNCELGFDDKTGRNYLEARIKLGDQDAQRVVNHAAESGKLGFNQESGLGYLKSQATLGDQDAQKILNQAADNGKLGFTQESGFDYLKSQAKLGDQDAQKILSYKAQWCKLGFDQTSARTYLDEQVKLGDVHAQQALNILALVGTLGFTETTGPAYLEERIRGGDQDALEAVCYSASIAHFSDGRGCYELGTDSHFYFRYYDAHSSGDRPVTLYINRNYGFNKETGLAYLEQHARLGNYSAQVMLYCHGGEDKNHKNFWFFQFYNALMGWERN</sequence>
<keyword evidence="1" id="KW-0732">Signal</keyword>
<dbReference type="Proteomes" id="UP000293550">
    <property type="component" value="Unassembled WGS sequence"/>
</dbReference>
<feature type="chain" id="PRO_5020941337" description="Sel1 repeat family protein" evidence="1">
    <location>
        <begin position="25"/>
        <end position="541"/>
    </location>
</feature>
<protein>
    <recommendedName>
        <fullName evidence="4">Sel1 repeat family protein</fullName>
    </recommendedName>
</protein>
<dbReference type="AlphaFoldDB" id="A0A4Q7DLA9"/>
<proteinExistence type="predicted"/>
<evidence type="ECO:0000313" key="3">
    <source>
        <dbReference type="Proteomes" id="UP000293550"/>
    </source>
</evidence>
<reference evidence="2 3" key="1">
    <citation type="submission" date="2018-10" db="EMBL/GenBank/DDBJ databases">
        <title>An updated phylogeny of the Alphaproteobacteria reveals that the parasitic Rickettsiales and Holosporales have independent origins.</title>
        <authorList>
            <person name="Munoz-Gomez S.A."/>
            <person name="Hess S."/>
            <person name="Burger G."/>
            <person name="Lang B.F."/>
            <person name="Susko E."/>
            <person name="Slamovits C.H."/>
            <person name="Roger A.J."/>
        </authorList>
    </citation>
    <scope>NUCLEOTIDE SEQUENCE [LARGE SCALE GENOMIC DNA]</scope>
    <source>
        <strain evidence="2">HOLO01</strain>
    </source>
</reference>
<name>A0A4Q7DLA9_9PROT</name>
<evidence type="ECO:0000313" key="2">
    <source>
        <dbReference type="EMBL" id="RZI46954.1"/>
    </source>
</evidence>
<dbReference type="InterPro" id="IPR011990">
    <property type="entry name" value="TPR-like_helical_dom_sf"/>
</dbReference>
<feature type="signal peptide" evidence="1">
    <location>
        <begin position="1"/>
        <end position="24"/>
    </location>
</feature>
<dbReference type="Gene3D" id="1.25.40.10">
    <property type="entry name" value="Tetratricopeptide repeat domain"/>
    <property type="match status" value="1"/>
</dbReference>
<organism evidence="2 3">
    <name type="scientific">Candidatus Finniella inopinata</name>
    <dbReference type="NCBI Taxonomy" id="1696036"/>
    <lineage>
        <taxon>Bacteria</taxon>
        <taxon>Pseudomonadati</taxon>
        <taxon>Pseudomonadota</taxon>
        <taxon>Alphaproteobacteria</taxon>
        <taxon>Holosporales</taxon>
        <taxon>Candidatus Paracaedibacteraceae</taxon>
        <taxon>Candidatus Finniella</taxon>
    </lineage>
</organism>
<evidence type="ECO:0008006" key="4">
    <source>
        <dbReference type="Google" id="ProtNLM"/>
    </source>
</evidence>
<accession>A0A4Q7DLA9</accession>
<dbReference type="OrthoDB" id="8493941at2"/>
<comment type="caution">
    <text evidence="2">The sequence shown here is derived from an EMBL/GenBank/DDBJ whole genome shotgun (WGS) entry which is preliminary data.</text>
</comment>
<keyword evidence="3" id="KW-1185">Reference proteome</keyword>
<evidence type="ECO:0000256" key="1">
    <source>
        <dbReference type="SAM" id="SignalP"/>
    </source>
</evidence>
<dbReference type="RefSeq" id="WP_130153424.1">
    <property type="nucleotide sequence ID" value="NZ_SCFB01000002.1"/>
</dbReference>
<dbReference type="EMBL" id="SCFB01000002">
    <property type="protein sequence ID" value="RZI46954.1"/>
    <property type="molecule type" value="Genomic_DNA"/>
</dbReference>